<proteinExistence type="predicted"/>
<keyword evidence="1" id="KW-0614">Plasmid</keyword>
<dbReference type="RefSeq" id="WP_124875807.1">
    <property type="nucleotide sequence ID" value="NZ_CP034188.1"/>
</dbReference>
<protein>
    <submittedName>
        <fullName evidence="1">Uncharacterized protein</fullName>
    </submittedName>
</protein>
<dbReference type="KEGG" id="dph:EHF33_20630"/>
<sequence>MWQQPDASPQRERVNLTDYQRALLRTLSANGWVRWVSWGQGYVLTGLGEVRLDGYYERYGPAATLRAPRPPGNQ</sequence>
<name>A0A3G8YJ74_9DEIO</name>
<evidence type="ECO:0000313" key="1">
    <source>
        <dbReference type="EMBL" id="AZI45318.1"/>
    </source>
</evidence>
<dbReference type="Proteomes" id="UP000276417">
    <property type="component" value="Plasmid unnamed4"/>
</dbReference>
<gene>
    <name evidence="1" type="ORF">EHF33_20630</name>
</gene>
<keyword evidence="2" id="KW-1185">Reference proteome</keyword>
<organism evidence="1 2">
    <name type="scientific">Deinococcus psychrotolerans</name>
    <dbReference type="NCBI Taxonomy" id="2489213"/>
    <lineage>
        <taxon>Bacteria</taxon>
        <taxon>Thermotogati</taxon>
        <taxon>Deinococcota</taxon>
        <taxon>Deinococci</taxon>
        <taxon>Deinococcales</taxon>
        <taxon>Deinococcaceae</taxon>
        <taxon>Deinococcus</taxon>
    </lineage>
</organism>
<evidence type="ECO:0000313" key="2">
    <source>
        <dbReference type="Proteomes" id="UP000276417"/>
    </source>
</evidence>
<accession>A0A3G8YJ74</accession>
<dbReference type="OrthoDB" id="72277at2"/>
<dbReference type="EMBL" id="CP034188">
    <property type="protein sequence ID" value="AZI45318.1"/>
    <property type="molecule type" value="Genomic_DNA"/>
</dbReference>
<geneLocation type="plasmid" evidence="1 2">
    <name>unnamed4</name>
</geneLocation>
<reference evidence="1 2" key="1">
    <citation type="submission" date="2018-11" db="EMBL/GenBank/DDBJ databases">
        <title>Deinococcus shelandsis sp. nov., isolated from South Shetland Islands soil of Antarctica.</title>
        <authorList>
            <person name="Tian J."/>
        </authorList>
    </citation>
    <scope>NUCLEOTIDE SEQUENCE [LARGE SCALE GENOMIC DNA]</scope>
    <source>
        <strain evidence="1 2">S14-83T</strain>
        <plasmid evidence="1 2">unnamed4</plasmid>
    </source>
</reference>
<dbReference type="AlphaFoldDB" id="A0A3G8YJ74"/>